<dbReference type="Gene3D" id="3.20.20.70">
    <property type="entry name" value="Aldolase class I"/>
    <property type="match status" value="1"/>
</dbReference>
<keyword evidence="2" id="KW-0004">4Fe-4S</keyword>
<evidence type="ECO:0000256" key="5">
    <source>
        <dbReference type="ARBA" id="ARBA00023004"/>
    </source>
</evidence>
<dbReference type="SFLD" id="SFLDG01094">
    <property type="entry name" value="Uncharacterised_Radical_SAM_Su"/>
    <property type="match status" value="1"/>
</dbReference>
<dbReference type="GO" id="GO:0003824">
    <property type="term" value="F:catalytic activity"/>
    <property type="evidence" value="ECO:0007669"/>
    <property type="project" value="InterPro"/>
</dbReference>
<protein>
    <submittedName>
        <fullName evidence="8">Anaerobic ribonucleoside-triphosphate reductase activating protein</fullName>
    </submittedName>
</protein>
<dbReference type="AlphaFoldDB" id="A0A1Q5PM83"/>
<evidence type="ECO:0000256" key="1">
    <source>
        <dbReference type="ARBA" id="ARBA00001966"/>
    </source>
</evidence>
<dbReference type="PANTHER" id="PTHR30352">
    <property type="entry name" value="PYRUVATE FORMATE-LYASE-ACTIVATING ENZYME"/>
    <property type="match status" value="1"/>
</dbReference>
<organism evidence="8 9">
    <name type="scientific">Boudabousia marimammalium</name>
    <dbReference type="NCBI Taxonomy" id="156892"/>
    <lineage>
        <taxon>Bacteria</taxon>
        <taxon>Bacillati</taxon>
        <taxon>Actinomycetota</taxon>
        <taxon>Actinomycetes</taxon>
        <taxon>Actinomycetales</taxon>
        <taxon>Actinomycetaceae</taxon>
        <taxon>Boudabousia</taxon>
    </lineage>
</organism>
<dbReference type="InterPro" id="IPR034457">
    <property type="entry name" value="Organic_radical-activating"/>
</dbReference>
<dbReference type="SUPFAM" id="SSF102114">
    <property type="entry name" value="Radical SAM enzymes"/>
    <property type="match status" value="1"/>
</dbReference>
<dbReference type="Proteomes" id="UP000186465">
    <property type="component" value="Unassembled WGS sequence"/>
</dbReference>
<evidence type="ECO:0000256" key="6">
    <source>
        <dbReference type="ARBA" id="ARBA00023014"/>
    </source>
</evidence>
<sequence>MSTVAQGLRAGLGQNGSVLAAAIEAEGSPAPKHTAQSLAIAGLVPLSTVDWPGRLVATLFLQGCPWSCVYCHNEALIDTRTPGEVDWIDVQQLLERRKGLLDGVVFTGGEACRQGASLADAARWVKQQGFKVGLHTAGAFPMVLQRLLDEDLIDWVGLDIKALRQDYFQVVQRGGAGERAWQTLDLLVASGVDHEIRLTTFPAFPRTEAQIASQVADAGAKVFALQQARPLGTPAAFAAQLEAYGKAAWDEQFRQIAEQVKAECGERFQQLIIRADD</sequence>
<proteinExistence type="predicted"/>
<feature type="domain" description="Radical SAM core" evidence="7">
    <location>
        <begin position="60"/>
        <end position="202"/>
    </location>
</feature>
<evidence type="ECO:0000256" key="3">
    <source>
        <dbReference type="ARBA" id="ARBA00022691"/>
    </source>
</evidence>
<dbReference type="InterPro" id="IPR012840">
    <property type="entry name" value="NrdG2"/>
</dbReference>
<keyword evidence="9" id="KW-1185">Reference proteome</keyword>
<comment type="caution">
    <text evidence="8">The sequence shown here is derived from an EMBL/GenBank/DDBJ whole genome shotgun (WGS) entry which is preliminary data.</text>
</comment>
<dbReference type="STRING" id="156892.BM477_05485"/>
<keyword evidence="6" id="KW-0411">Iron-sulfur</keyword>
<dbReference type="InterPro" id="IPR013785">
    <property type="entry name" value="Aldolase_TIM"/>
</dbReference>
<dbReference type="RefSeq" id="WP_075361683.1">
    <property type="nucleotide sequence ID" value="NZ_MPDM01000005.1"/>
</dbReference>
<keyword evidence="4" id="KW-0479">Metal-binding</keyword>
<dbReference type="InterPro" id="IPR058240">
    <property type="entry name" value="rSAM_sf"/>
</dbReference>
<dbReference type="SFLD" id="SFLDS00029">
    <property type="entry name" value="Radical_SAM"/>
    <property type="match status" value="1"/>
</dbReference>
<comment type="cofactor">
    <cofactor evidence="1">
        <name>[4Fe-4S] cluster</name>
        <dbReference type="ChEBI" id="CHEBI:49883"/>
    </cofactor>
</comment>
<evidence type="ECO:0000313" key="9">
    <source>
        <dbReference type="Proteomes" id="UP000186465"/>
    </source>
</evidence>
<keyword evidence="3" id="KW-0949">S-adenosyl-L-methionine</keyword>
<evidence type="ECO:0000313" key="8">
    <source>
        <dbReference type="EMBL" id="OKL48654.1"/>
    </source>
</evidence>
<evidence type="ECO:0000259" key="7">
    <source>
        <dbReference type="Pfam" id="PF04055"/>
    </source>
</evidence>
<dbReference type="CDD" id="cd01335">
    <property type="entry name" value="Radical_SAM"/>
    <property type="match status" value="1"/>
</dbReference>
<dbReference type="OrthoDB" id="9782387at2"/>
<dbReference type="GO" id="GO:0051539">
    <property type="term" value="F:4 iron, 4 sulfur cluster binding"/>
    <property type="evidence" value="ECO:0007669"/>
    <property type="project" value="UniProtKB-KW"/>
</dbReference>
<dbReference type="GO" id="GO:0046872">
    <property type="term" value="F:metal ion binding"/>
    <property type="evidence" value="ECO:0007669"/>
    <property type="project" value="UniProtKB-KW"/>
</dbReference>
<evidence type="ECO:0000256" key="2">
    <source>
        <dbReference type="ARBA" id="ARBA00022485"/>
    </source>
</evidence>
<dbReference type="EMBL" id="MPDM01000005">
    <property type="protein sequence ID" value="OKL48654.1"/>
    <property type="molecule type" value="Genomic_DNA"/>
</dbReference>
<gene>
    <name evidence="8" type="ORF">BM477_05485</name>
</gene>
<dbReference type="PANTHER" id="PTHR30352:SF13">
    <property type="entry name" value="GLYCYL-RADICAL ENZYME ACTIVATING ENZYME YJJW-RELATED"/>
    <property type="match status" value="1"/>
</dbReference>
<accession>A0A1Q5PM83</accession>
<evidence type="ECO:0000256" key="4">
    <source>
        <dbReference type="ARBA" id="ARBA00022723"/>
    </source>
</evidence>
<keyword evidence="5" id="KW-0408">Iron</keyword>
<name>A0A1Q5PM83_9ACTO</name>
<dbReference type="NCBIfam" id="TIGR02495">
    <property type="entry name" value="NrdG2"/>
    <property type="match status" value="1"/>
</dbReference>
<dbReference type="InterPro" id="IPR007197">
    <property type="entry name" value="rSAM"/>
</dbReference>
<dbReference type="Pfam" id="PF04055">
    <property type="entry name" value="Radical_SAM"/>
    <property type="match status" value="1"/>
</dbReference>
<reference evidence="9" key="1">
    <citation type="submission" date="2016-11" db="EMBL/GenBank/DDBJ databases">
        <title>Actinomyces gypaetusis sp. nov. isolated from Gypaetus barbatus in Qinghai Tibet Plateau China.</title>
        <authorList>
            <person name="Meng X."/>
        </authorList>
    </citation>
    <scope>NUCLEOTIDE SEQUENCE [LARGE SCALE GENOMIC DNA]</scope>
    <source>
        <strain evidence="9">DSM 15383</strain>
    </source>
</reference>